<dbReference type="GO" id="GO:0043190">
    <property type="term" value="C:ATP-binding cassette (ABC) transporter complex"/>
    <property type="evidence" value="ECO:0007669"/>
    <property type="project" value="InterPro"/>
</dbReference>
<evidence type="ECO:0000256" key="3">
    <source>
        <dbReference type="ARBA" id="ARBA00022448"/>
    </source>
</evidence>
<gene>
    <name evidence="8" type="ORF">ENJ96_07510</name>
</gene>
<feature type="transmembrane region" description="Helical" evidence="7">
    <location>
        <begin position="28"/>
        <end position="50"/>
    </location>
</feature>
<feature type="non-terminal residue" evidence="8">
    <location>
        <position position="1"/>
    </location>
</feature>
<keyword evidence="5 7" id="KW-1133">Transmembrane helix</keyword>
<evidence type="ECO:0000256" key="7">
    <source>
        <dbReference type="RuleBase" id="RU362044"/>
    </source>
</evidence>
<dbReference type="PANTHER" id="PTHR30188:SF4">
    <property type="entry name" value="PROTEIN TRIGALACTOSYLDIACYLGLYCEROL 1, CHLOROPLASTIC"/>
    <property type="match status" value="1"/>
</dbReference>
<dbReference type="Proteomes" id="UP000886101">
    <property type="component" value="Unassembled WGS sequence"/>
</dbReference>
<keyword evidence="6 7" id="KW-0472">Membrane</keyword>
<proteinExistence type="inferred from homology"/>
<feature type="transmembrane region" description="Helical" evidence="7">
    <location>
        <begin position="215"/>
        <end position="235"/>
    </location>
</feature>
<comment type="caution">
    <text evidence="8">The sequence shown here is derived from an EMBL/GenBank/DDBJ whole genome shotgun (WGS) entry which is preliminary data.</text>
</comment>
<evidence type="ECO:0000256" key="4">
    <source>
        <dbReference type="ARBA" id="ARBA00022692"/>
    </source>
</evidence>
<dbReference type="EMBL" id="DROK01000222">
    <property type="protein sequence ID" value="HHI97686.1"/>
    <property type="molecule type" value="Genomic_DNA"/>
</dbReference>
<dbReference type="GO" id="GO:0005548">
    <property type="term" value="F:phospholipid transporter activity"/>
    <property type="evidence" value="ECO:0007669"/>
    <property type="project" value="TreeGrafter"/>
</dbReference>
<protein>
    <submittedName>
        <fullName evidence="8">ABC transporter permease</fullName>
    </submittedName>
</protein>
<accession>A0A7V5P0V1</accession>
<comment type="subcellular location">
    <subcellularLocation>
        <location evidence="1">Membrane</location>
        <topology evidence="1">Multi-pass membrane protein</topology>
    </subcellularLocation>
</comment>
<evidence type="ECO:0000256" key="1">
    <source>
        <dbReference type="ARBA" id="ARBA00004141"/>
    </source>
</evidence>
<dbReference type="NCBIfam" id="TIGR00056">
    <property type="entry name" value="MlaE family lipid ABC transporter permease subunit"/>
    <property type="match status" value="1"/>
</dbReference>
<comment type="similarity">
    <text evidence="2 7">Belongs to the MlaE permease family.</text>
</comment>
<comment type="caution">
    <text evidence="7">Lacks conserved residue(s) required for the propagation of feature annotation.</text>
</comment>
<feature type="transmembrane region" description="Helical" evidence="7">
    <location>
        <begin position="126"/>
        <end position="158"/>
    </location>
</feature>
<reference evidence="8" key="1">
    <citation type="journal article" date="2020" name="mSystems">
        <title>Genome- and Community-Level Interaction Insights into Carbon Utilization and Element Cycling Functions of Hydrothermarchaeota in Hydrothermal Sediment.</title>
        <authorList>
            <person name="Zhou Z."/>
            <person name="Liu Y."/>
            <person name="Xu W."/>
            <person name="Pan J."/>
            <person name="Luo Z.H."/>
            <person name="Li M."/>
        </authorList>
    </citation>
    <scope>NUCLEOTIDE SEQUENCE [LARGE SCALE GENOMIC DNA]</scope>
    <source>
        <strain evidence="8">HyVt-533</strain>
    </source>
</reference>
<dbReference type="InterPro" id="IPR030802">
    <property type="entry name" value="Permease_MalE"/>
</dbReference>
<evidence type="ECO:0000256" key="5">
    <source>
        <dbReference type="ARBA" id="ARBA00022989"/>
    </source>
</evidence>
<sequence>MALMFLKTLALTFKPPYRIRLLIKQMEFVGVKSTLVVVLTGLFSGMVLALEGYYGFRKFGGESLLGATVALSLVRELGPVLTGLMVTARAGSAMAAEIGTMRVTEQIDALSAMAVNPVHYLVVPRFWAAVLMVPLLTVLADVVGIAGGYFVGVILLHIDAGIFVAKMRELVELVDITNGLYKAFVFGAILAIVGCFKGYNARGGAEGVGKATTEAVVIASISILIGDYILTSLLFD</sequence>
<keyword evidence="4 7" id="KW-0812">Transmembrane</keyword>
<name>A0A7V5P0V1_9BACT</name>
<feature type="transmembrane region" description="Helical" evidence="7">
    <location>
        <begin position="179"/>
        <end position="199"/>
    </location>
</feature>
<evidence type="ECO:0000313" key="8">
    <source>
        <dbReference type="EMBL" id="HHI97686.1"/>
    </source>
</evidence>
<dbReference type="InterPro" id="IPR003453">
    <property type="entry name" value="ABC_MlaE_roteobac"/>
</dbReference>
<evidence type="ECO:0000256" key="2">
    <source>
        <dbReference type="ARBA" id="ARBA00007556"/>
    </source>
</evidence>
<dbReference type="AlphaFoldDB" id="A0A7V5P0V1"/>
<dbReference type="PANTHER" id="PTHR30188">
    <property type="entry name" value="ABC TRANSPORTER PERMEASE PROTEIN-RELATED"/>
    <property type="match status" value="1"/>
</dbReference>
<dbReference type="Pfam" id="PF02405">
    <property type="entry name" value="MlaE"/>
    <property type="match status" value="1"/>
</dbReference>
<keyword evidence="3" id="KW-0813">Transport</keyword>
<organism evidence="8">
    <name type="scientific">Thermodesulfatator atlanticus</name>
    <dbReference type="NCBI Taxonomy" id="501497"/>
    <lineage>
        <taxon>Bacteria</taxon>
        <taxon>Pseudomonadati</taxon>
        <taxon>Thermodesulfobacteriota</taxon>
        <taxon>Thermodesulfobacteria</taxon>
        <taxon>Thermodesulfobacteriales</taxon>
        <taxon>Thermodesulfatatoraceae</taxon>
        <taxon>Thermodesulfatator</taxon>
    </lineage>
</organism>
<evidence type="ECO:0000256" key="6">
    <source>
        <dbReference type="ARBA" id="ARBA00023136"/>
    </source>
</evidence>